<dbReference type="Proteomes" id="UP000595197">
    <property type="component" value="Plasmid pTT6-2"/>
</dbReference>
<accession>A0ABX7BGB7</accession>
<geneLocation type="plasmid" evidence="2 3">
    <name>pTT6-2</name>
</geneLocation>
<evidence type="ECO:0000256" key="1">
    <source>
        <dbReference type="SAM" id="MobiDB-lite"/>
    </source>
</evidence>
<keyword evidence="3" id="KW-1185">Reference proteome</keyword>
<feature type="region of interest" description="Disordered" evidence="1">
    <location>
        <begin position="1"/>
        <end position="42"/>
    </location>
</feature>
<reference evidence="2" key="1">
    <citation type="submission" date="2021-02" db="EMBL/GenBank/DDBJ databases">
        <title>Skermanella TT6 skin isolate.</title>
        <authorList>
            <person name="Lee K."/>
            <person name="Ganzorig M."/>
        </authorList>
    </citation>
    <scope>NUCLEOTIDE SEQUENCE</scope>
    <source>
        <strain evidence="2">TT6</strain>
    </source>
</reference>
<feature type="compositionally biased region" description="Basic and acidic residues" evidence="1">
    <location>
        <begin position="30"/>
        <end position="42"/>
    </location>
</feature>
<evidence type="ECO:0000313" key="2">
    <source>
        <dbReference type="EMBL" id="QQP93412.1"/>
    </source>
</evidence>
<gene>
    <name evidence="2" type="ORF">IGS68_32830</name>
</gene>
<keyword evidence="2" id="KW-0614">Plasmid</keyword>
<dbReference type="RefSeq" id="WP_201082972.1">
    <property type="nucleotide sequence ID" value="NZ_CP067422.1"/>
</dbReference>
<proteinExistence type="predicted"/>
<evidence type="ECO:0000313" key="3">
    <source>
        <dbReference type="Proteomes" id="UP000595197"/>
    </source>
</evidence>
<name>A0ABX7BGB7_9PROT</name>
<sequence length="58" mass="6231">MVGEDVARRTGIDQALRAGRQGAEAPGELAPEHRGPAERDAFGEQFAFPFSMRSASMP</sequence>
<protein>
    <submittedName>
        <fullName evidence="2">Uncharacterized protein</fullName>
    </submittedName>
</protein>
<feature type="compositionally biased region" description="Basic and acidic residues" evidence="1">
    <location>
        <begin position="1"/>
        <end position="11"/>
    </location>
</feature>
<organism evidence="2 3">
    <name type="scientific">Skermanella cutis</name>
    <dbReference type="NCBI Taxonomy" id="2775420"/>
    <lineage>
        <taxon>Bacteria</taxon>
        <taxon>Pseudomonadati</taxon>
        <taxon>Pseudomonadota</taxon>
        <taxon>Alphaproteobacteria</taxon>
        <taxon>Rhodospirillales</taxon>
        <taxon>Azospirillaceae</taxon>
        <taxon>Skermanella</taxon>
    </lineage>
</organism>
<dbReference type="EMBL" id="CP067422">
    <property type="protein sequence ID" value="QQP93412.1"/>
    <property type="molecule type" value="Genomic_DNA"/>
</dbReference>